<name>A0A4S8TL70_AURPU</name>
<proteinExistence type="predicted"/>
<organism evidence="2 3">
    <name type="scientific">Aureobasidium pullulans</name>
    <name type="common">Black yeast</name>
    <name type="synonym">Pullularia pullulans</name>
    <dbReference type="NCBI Taxonomy" id="5580"/>
    <lineage>
        <taxon>Eukaryota</taxon>
        <taxon>Fungi</taxon>
        <taxon>Dikarya</taxon>
        <taxon>Ascomycota</taxon>
        <taxon>Pezizomycotina</taxon>
        <taxon>Dothideomycetes</taxon>
        <taxon>Dothideomycetidae</taxon>
        <taxon>Dothideales</taxon>
        <taxon>Saccotheciaceae</taxon>
        <taxon>Aureobasidium</taxon>
    </lineage>
</organism>
<dbReference type="PANTHER" id="PTHR34286">
    <property type="entry name" value="TRANSMEMBRANE PROTEIN"/>
    <property type="match status" value="1"/>
</dbReference>
<dbReference type="EMBL" id="QZBU01000392">
    <property type="protein sequence ID" value="TIA67403.1"/>
    <property type="molecule type" value="Genomic_DNA"/>
</dbReference>
<keyword evidence="1" id="KW-0472">Membrane</keyword>
<dbReference type="AlphaFoldDB" id="A0A4S8TL70"/>
<comment type="caution">
    <text evidence="2">The sequence shown here is derived from an EMBL/GenBank/DDBJ whole genome shotgun (WGS) entry which is preliminary data.</text>
</comment>
<evidence type="ECO:0000313" key="2">
    <source>
        <dbReference type="EMBL" id="TIA67403.1"/>
    </source>
</evidence>
<reference evidence="2 3" key="1">
    <citation type="submission" date="2018-10" db="EMBL/GenBank/DDBJ databases">
        <title>Fifty Aureobasidium pullulans genomes reveal a recombining polyextremotolerant generalist.</title>
        <authorList>
            <person name="Gostincar C."/>
            <person name="Turk M."/>
            <person name="Zajc J."/>
            <person name="Gunde-Cimerman N."/>
        </authorList>
    </citation>
    <scope>NUCLEOTIDE SEQUENCE [LARGE SCALE GENOMIC DNA]</scope>
    <source>
        <strain evidence="2 3">EXF-3380</strain>
    </source>
</reference>
<protein>
    <submittedName>
        <fullName evidence="2">Uncharacterized protein</fullName>
    </submittedName>
</protein>
<feature type="transmembrane region" description="Helical" evidence="1">
    <location>
        <begin position="64"/>
        <end position="83"/>
    </location>
</feature>
<keyword evidence="1" id="KW-0812">Transmembrane</keyword>
<evidence type="ECO:0000256" key="1">
    <source>
        <dbReference type="SAM" id="Phobius"/>
    </source>
</evidence>
<accession>A0A4S8TL70</accession>
<keyword evidence="1" id="KW-1133">Transmembrane helix</keyword>
<dbReference type="PANTHER" id="PTHR34286:SF1">
    <property type="entry name" value="TRANSMEMBRANE PROTEIN"/>
    <property type="match status" value="1"/>
</dbReference>
<dbReference type="Proteomes" id="UP000304947">
    <property type="component" value="Unassembled WGS sequence"/>
</dbReference>
<gene>
    <name evidence="2" type="ORF">D6C83_01969</name>
</gene>
<evidence type="ECO:0000313" key="3">
    <source>
        <dbReference type="Proteomes" id="UP000304947"/>
    </source>
</evidence>
<sequence>MHAEVHRQATRPVRRAVYQNTTNSSLLSTSSQSQFKMAGDKIPYPKHVWSPAGGWYSQPKNWKANTAVMGLAVFTVAAVFFSLSADREHRYKMPEQGRFFPSRYWSRQIREHERTLAPKDE</sequence>